<dbReference type="GeneID" id="110012186"/>
<evidence type="ECO:0000313" key="1">
    <source>
        <dbReference type="Proteomes" id="UP000504604"/>
    </source>
</evidence>
<dbReference type="Proteomes" id="UP000504604">
    <property type="component" value="Linkage group LG6"/>
</dbReference>
<dbReference type="AlphaFoldDB" id="A0A8M8V312"/>
<dbReference type="RefSeq" id="XP_020550724.1">
    <property type="nucleotide sequence ID" value="XM_020695065.1"/>
</dbReference>
<dbReference type="SUPFAM" id="SSF56672">
    <property type="entry name" value="DNA/RNA polymerases"/>
    <property type="match status" value="1"/>
</dbReference>
<dbReference type="PANTHER" id="PTHR11439:SF470">
    <property type="entry name" value="CYSTEINE-RICH RLK (RECEPTOR-LIKE PROTEIN KINASE) 8"/>
    <property type="match status" value="1"/>
</dbReference>
<dbReference type="KEGG" id="sind:110012186"/>
<dbReference type="CDD" id="cd09272">
    <property type="entry name" value="RNase_HI_RT_Ty1"/>
    <property type="match status" value="1"/>
</dbReference>
<sequence length="335" mass="36362">MTFSQLKILGRTVFFGIEIARSSDGIYLAKTKYIMDIIADTGLLHAKAISTPLPSGLKLCSDAGTLLQTPDSFRRLVGRLLYLSFTRPDISHAVQQLSQYLNHPCDVHWNAALHVVKYLKGCPSLGLFLPTANSLILQGYCDADWASCSDSRRSLTGFCIFLGSALISWKTKKQSTVSRSTAEAEYRSLAATVCELRWVSYLLSDFGVHLVLPISLFCDNKAALHILANPVFHERTKHIKIDCHLVRNAYKDGFIAPELVRSFDQLVDAFTKSLPLKVFHSFISKLGLVSCAPSPTCGGAVGVCLITTDLASMNGTQSDTAAAGAGDAVDLLDAG</sequence>
<proteinExistence type="predicted"/>
<name>A0A8M8V312_SESIN</name>
<gene>
    <name evidence="2" type="primary">LOC110012186</name>
</gene>
<evidence type="ECO:0000313" key="2">
    <source>
        <dbReference type="RefSeq" id="XP_020550724.1"/>
    </source>
</evidence>
<dbReference type="PANTHER" id="PTHR11439">
    <property type="entry name" value="GAG-POL-RELATED RETROTRANSPOSON"/>
    <property type="match status" value="1"/>
</dbReference>
<accession>A0A8M8V312</accession>
<organism evidence="1 2">
    <name type="scientific">Sesamum indicum</name>
    <name type="common">Oriental sesame</name>
    <name type="synonym">Sesamum orientale</name>
    <dbReference type="NCBI Taxonomy" id="4182"/>
    <lineage>
        <taxon>Eukaryota</taxon>
        <taxon>Viridiplantae</taxon>
        <taxon>Streptophyta</taxon>
        <taxon>Embryophyta</taxon>
        <taxon>Tracheophyta</taxon>
        <taxon>Spermatophyta</taxon>
        <taxon>Magnoliopsida</taxon>
        <taxon>eudicotyledons</taxon>
        <taxon>Gunneridae</taxon>
        <taxon>Pentapetalae</taxon>
        <taxon>asterids</taxon>
        <taxon>lamiids</taxon>
        <taxon>Lamiales</taxon>
        <taxon>Pedaliaceae</taxon>
        <taxon>Sesamum</taxon>
    </lineage>
</organism>
<dbReference type="OrthoDB" id="414945at2759"/>
<protein>
    <submittedName>
        <fullName evidence="2">Uncharacterized protein LOC110012186</fullName>
    </submittedName>
</protein>
<keyword evidence="1" id="KW-1185">Reference proteome</keyword>
<dbReference type="InterPro" id="IPR043502">
    <property type="entry name" value="DNA/RNA_pol_sf"/>
</dbReference>
<reference evidence="2" key="1">
    <citation type="submission" date="2025-08" db="UniProtKB">
        <authorList>
            <consortium name="RefSeq"/>
        </authorList>
    </citation>
    <scope>IDENTIFICATION</scope>
</reference>